<dbReference type="KEGG" id="mbd:MEBOL_004685"/>
<protein>
    <submittedName>
        <fullName evidence="1">Uncharacterized protein</fullName>
    </submittedName>
</protein>
<evidence type="ECO:0000313" key="2">
    <source>
        <dbReference type="Proteomes" id="UP000217289"/>
    </source>
</evidence>
<dbReference type="Gene3D" id="1.25.40.10">
    <property type="entry name" value="Tetratricopeptide repeat domain"/>
    <property type="match status" value="1"/>
</dbReference>
<organism evidence="1 2">
    <name type="scientific">Melittangium boletus DSM 14713</name>
    <dbReference type="NCBI Taxonomy" id="1294270"/>
    <lineage>
        <taxon>Bacteria</taxon>
        <taxon>Pseudomonadati</taxon>
        <taxon>Myxococcota</taxon>
        <taxon>Myxococcia</taxon>
        <taxon>Myxococcales</taxon>
        <taxon>Cystobacterineae</taxon>
        <taxon>Archangiaceae</taxon>
        <taxon>Melittangium</taxon>
    </lineage>
</organism>
<sequence>MLGACLRGAPDFVPAVALYAIATQRAWFIGASDGGEDLATLAHDSAERALRVAPELVESHLARAMLSAQENDWHSALVAVRTALDIAPYHPPAMLFLGNLQCEAGRADEGLVRLRQCYELMPTLLVALYEFARCCALRGRMEEHRWAMERLSASPLHRTATETLRVRVAGWMGNQEVLRGYMTESPGPTHAISQLIFVYASALLGETRGDELLGRFDAVIARTNSPRMTSMLCQLTTEVLCLLGRAEQALGYFQRAADTVLIDLEWILHCPALEPLRALPGFAAGRRKVQTRCEAIWNG</sequence>
<dbReference type="SUPFAM" id="SSF48452">
    <property type="entry name" value="TPR-like"/>
    <property type="match status" value="1"/>
</dbReference>
<accession>A0A250IJ33</accession>
<dbReference type="InterPro" id="IPR011990">
    <property type="entry name" value="TPR-like_helical_dom_sf"/>
</dbReference>
<reference evidence="1 2" key="1">
    <citation type="submission" date="2017-06" db="EMBL/GenBank/DDBJ databases">
        <authorList>
            <person name="Kim H.J."/>
            <person name="Triplett B.A."/>
        </authorList>
    </citation>
    <scope>NUCLEOTIDE SEQUENCE [LARGE SCALE GENOMIC DNA]</scope>
    <source>
        <strain evidence="1 2">DSM 14713</strain>
    </source>
</reference>
<proteinExistence type="predicted"/>
<gene>
    <name evidence="1" type="ORF">MEBOL_004685</name>
</gene>
<dbReference type="AlphaFoldDB" id="A0A250IJ33"/>
<keyword evidence="2" id="KW-1185">Reference proteome</keyword>
<evidence type="ECO:0000313" key="1">
    <source>
        <dbReference type="EMBL" id="ATB31223.1"/>
    </source>
</evidence>
<dbReference type="EMBL" id="CP022163">
    <property type="protein sequence ID" value="ATB31223.1"/>
    <property type="molecule type" value="Genomic_DNA"/>
</dbReference>
<dbReference type="Proteomes" id="UP000217289">
    <property type="component" value="Chromosome"/>
</dbReference>
<name>A0A250IJ33_9BACT</name>